<dbReference type="AlphaFoldDB" id="A0A5P9JWY7"/>
<organism evidence="2 3">
    <name type="scientific">Microvirga thermotolerans</name>
    <dbReference type="NCBI Taxonomy" id="2651334"/>
    <lineage>
        <taxon>Bacteria</taxon>
        <taxon>Pseudomonadati</taxon>
        <taxon>Pseudomonadota</taxon>
        <taxon>Alphaproteobacteria</taxon>
        <taxon>Hyphomicrobiales</taxon>
        <taxon>Methylobacteriaceae</taxon>
        <taxon>Microvirga</taxon>
    </lineage>
</organism>
<dbReference type="PANTHER" id="PTHR43818">
    <property type="entry name" value="BCDNA.GH03377"/>
    <property type="match status" value="1"/>
</dbReference>
<evidence type="ECO:0000259" key="1">
    <source>
        <dbReference type="Pfam" id="PF01408"/>
    </source>
</evidence>
<evidence type="ECO:0000313" key="2">
    <source>
        <dbReference type="EMBL" id="QFU16641.1"/>
    </source>
</evidence>
<keyword evidence="3" id="KW-1185">Reference proteome</keyword>
<evidence type="ECO:0000313" key="3">
    <source>
        <dbReference type="Proteomes" id="UP000325614"/>
    </source>
</evidence>
<dbReference type="Proteomes" id="UP000325614">
    <property type="component" value="Chromosome"/>
</dbReference>
<dbReference type="PANTHER" id="PTHR43818:SF7">
    <property type="entry name" value="DEHYDROGENASE"/>
    <property type="match status" value="1"/>
</dbReference>
<dbReference type="KEGG" id="mico:GDR74_10585"/>
<proteinExistence type="predicted"/>
<name>A0A5P9JWY7_9HYPH</name>
<gene>
    <name evidence="2" type="ORF">GDR74_10585</name>
</gene>
<sequence>MVYRIGIIGFGKIAQDQHLPAIRSNPNFELTAVASQRGLTPDEARHTFTDYRTMLREVPELDAVAICTPPQVRHVIARDALEAGKHVLLEKPPAATLSELEDLRRISGEMRKVAFTTWHAQYNRGVDVARDTLAGRRVSRLLVTWKEDVRHWHPGQQWIWQAGGFGVFDPGINALSIVTKIMPVPVFIRKADLLFPANRDAPIAADITFSTGAENADLRGVFDWRQTGPQTWDIEIDCEGGPRLKLSHGGSRLEIDGSLVVEEAPEEYPGIYRRFETLLDERRPEIDDAPLRLVADAFTIGRRVPVEPFEDEPGKAS</sequence>
<accession>A0A5P9JWY7</accession>
<dbReference type="RefSeq" id="WP_152586284.1">
    <property type="nucleotide sequence ID" value="NZ_CP045423.1"/>
</dbReference>
<dbReference type="InterPro" id="IPR050463">
    <property type="entry name" value="Gfo/Idh/MocA_oxidrdct_glycsds"/>
</dbReference>
<dbReference type="InterPro" id="IPR000683">
    <property type="entry name" value="Gfo/Idh/MocA-like_OxRdtase_N"/>
</dbReference>
<protein>
    <submittedName>
        <fullName evidence="2">Gfo/Idh/MocA family oxidoreductase</fullName>
    </submittedName>
</protein>
<dbReference type="GO" id="GO:0000166">
    <property type="term" value="F:nucleotide binding"/>
    <property type="evidence" value="ECO:0007669"/>
    <property type="project" value="InterPro"/>
</dbReference>
<dbReference type="InterPro" id="IPR036291">
    <property type="entry name" value="NAD(P)-bd_dom_sf"/>
</dbReference>
<dbReference type="Gene3D" id="3.30.360.10">
    <property type="entry name" value="Dihydrodipicolinate Reductase, domain 2"/>
    <property type="match status" value="1"/>
</dbReference>
<dbReference type="SUPFAM" id="SSF51735">
    <property type="entry name" value="NAD(P)-binding Rossmann-fold domains"/>
    <property type="match status" value="1"/>
</dbReference>
<dbReference type="Pfam" id="PF01408">
    <property type="entry name" value="GFO_IDH_MocA"/>
    <property type="match status" value="1"/>
</dbReference>
<dbReference type="Gene3D" id="3.40.50.720">
    <property type="entry name" value="NAD(P)-binding Rossmann-like Domain"/>
    <property type="match status" value="1"/>
</dbReference>
<feature type="domain" description="Gfo/Idh/MocA-like oxidoreductase N-terminal" evidence="1">
    <location>
        <begin position="4"/>
        <end position="112"/>
    </location>
</feature>
<reference evidence="2 3" key="1">
    <citation type="submission" date="2019-10" db="EMBL/GenBank/DDBJ databases">
        <title>Isolation, Identification of Microvirga thermotolerans HR1, a novel thermophilic bacterium and Comparative Genomics of the genus Microvirga.</title>
        <authorList>
            <person name="Li J."/>
            <person name="Zhang W."/>
            <person name="Lin M."/>
            <person name="Wang J."/>
        </authorList>
    </citation>
    <scope>NUCLEOTIDE SEQUENCE [LARGE SCALE GENOMIC DNA]</scope>
    <source>
        <strain evidence="2 3">HR1</strain>
    </source>
</reference>
<dbReference type="EMBL" id="CP045423">
    <property type="protein sequence ID" value="QFU16641.1"/>
    <property type="molecule type" value="Genomic_DNA"/>
</dbReference>